<feature type="transmembrane region" description="Helical" evidence="1">
    <location>
        <begin position="130"/>
        <end position="148"/>
    </location>
</feature>
<feature type="transmembrane region" description="Helical" evidence="1">
    <location>
        <begin position="318"/>
        <end position="341"/>
    </location>
</feature>
<evidence type="ECO:0000313" key="2">
    <source>
        <dbReference type="EMBL" id="MBB3836864.1"/>
    </source>
</evidence>
<organism evidence="2 3">
    <name type="scientific">Runella defluvii</name>
    <dbReference type="NCBI Taxonomy" id="370973"/>
    <lineage>
        <taxon>Bacteria</taxon>
        <taxon>Pseudomonadati</taxon>
        <taxon>Bacteroidota</taxon>
        <taxon>Cytophagia</taxon>
        <taxon>Cytophagales</taxon>
        <taxon>Spirosomataceae</taxon>
        <taxon>Runella</taxon>
    </lineage>
</organism>
<accession>A0A7W6ENU2</accession>
<dbReference type="EMBL" id="JACIBY010000001">
    <property type="protein sequence ID" value="MBB3836864.1"/>
    <property type="molecule type" value="Genomic_DNA"/>
</dbReference>
<evidence type="ECO:0008006" key="4">
    <source>
        <dbReference type="Google" id="ProtNLM"/>
    </source>
</evidence>
<dbReference type="AlphaFoldDB" id="A0A7W6ENU2"/>
<comment type="caution">
    <text evidence="2">The sequence shown here is derived from an EMBL/GenBank/DDBJ whole genome shotgun (WGS) entry which is preliminary data.</text>
</comment>
<feature type="transmembrane region" description="Helical" evidence="1">
    <location>
        <begin position="186"/>
        <end position="203"/>
    </location>
</feature>
<feature type="transmembrane region" description="Helical" evidence="1">
    <location>
        <begin position="215"/>
        <end position="243"/>
    </location>
</feature>
<gene>
    <name evidence="2" type="ORF">FHS57_000846</name>
</gene>
<keyword evidence="1" id="KW-0812">Transmembrane</keyword>
<name>A0A7W6ENU2_9BACT</name>
<feature type="transmembrane region" description="Helical" evidence="1">
    <location>
        <begin position="21"/>
        <end position="38"/>
    </location>
</feature>
<proteinExistence type="predicted"/>
<dbReference type="RefSeq" id="WP_183971621.1">
    <property type="nucleotide sequence ID" value="NZ_JACIBY010000001.1"/>
</dbReference>
<reference evidence="2 3" key="1">
    <citation type="submission" date="2020-08" db="EMBL/GenBank/DDBJ databases">
        <title>Genomic Encyclopedia of Type Strains, Phase IV (KMG-IV): sequencing the most valuable type-strain genomes for metagenomic binning, comparative biology and taxonomic classification.</title>
        <authorList>
            <person name="Goeker M."/>
        </authorList>
    </citation>
    <scope>NUCLEOTIDE SEQUENCE [LARGE SCALE GENOMIC DNA]</scope>
    <source>
        <strain evidence="2 3">DSM 17976</strain>
    </source>
</reference>
<feature type="transmembrane region" description="Helical" evidence="1">
    <location>
        <begin position="72"/>
        <end position="91"/>
    </location>
</feature>
<feature type="transmembrane region" description="Helical" evidence="1">
    <location>
        <begin position="255"/>
        <end position="272"/>
    </location>
</feature>
<feature type="transmembrane region" description="Helical" evidence="1">
    <location>
        <begin position="377"/>
        <end position="394"/>
    </location>
</feature>
<keyword evidence="1" id="KW-0472">Membrane</keyword>
<keyword evidence="3" id="KW-1185">Reference proteome</keyword>
<sequence length="465" mass="54269">MRELLYQLAYLRTQLTQLEKLFVWAILFVSVDGFPLLPLNNENRPLSTVILLVYWILQKLKSRSISVFEIRLWLGLLVLLLFTFAKAYFVYHDFRGLFKFCITGTLSVITIATCRHFLKGLLERFSTTEVIRLLTYSLILSSVLPIGIGYVQFFAIQGLLPMPIANLFTSLFSYRPLLDRPQLTTTEASHAATYVLIVLFWVYSFYHDNPTFRRIYLTVLFVLFLLISSSIGYVAFIGSLFIYWLFCTKVNFRRLFSNVSVGLIFIGLAYSLRDYFLIEYTVHHLSIVGDLLSSFSADRLTYWLQEDYSFLERFGTPLLGFLSLYDSSFLGIGGESFYYIFPQLMSDYFPNMLTNPLLSERMQLDAHFTVKFLPAKIASEFGIWGFLLFMWFYVSTFNKINHFQKEFNNPTYRGLCLCFIYTMISTYMCSYFNFIVILVFVVTPYLYFDDFEAVIHNTPTLPLGQ</sequence>
<dbReference type="Proteomes" id="UP000541352">
    <property type="component" value="Unassembled WGS sequence"/>
</dbReference>
<evidence type="ECO:0000256" key="1">
    <source>
        <dbReference type="SAM" id="Phobius"/>
    </source>
</evidence>
<evidence type="ECO:0000313" key="3">
    <source>
        <dbReference type="Proteomes" id="UP000541352"/>
    </source>
</evidence>
<keyword evidence="1" id="KW-1133">Transmembrane helix</keyword>
<protein>
    <recommendedName>
        <fullName evidence="4">O-antigen ligase family protein</fullName>
    </recommendedName>
</protein>
<feature type="transmembrane region" description="Helical" evidence="1">
    <location>
        <begin position="415"/>
        <end position="442"/>
    </location>
</feature>